<proteinExistence type="predicted"/>
<name>A0ACB7F2V0_NIBAL</name>
<accession>A0ACB7F2V0</accession>
<organism evidence="1 2">
    <name type="scientific">Nibea albiflora</name>
    <name type="common">Yellow drum</name>
    <name type="synonym">Corvina albiflora</name>
    <dbReference type="NCBI Taxonomy" id="240163"/>
    <lineage>
        <taxon>Eukaryota</taxon>
        <taxon>Metazoa</taxon>
        <taxon>Chordata</taxon>
        <taxon>Craniata</taxon>
        <taxon>Vertebrata</taxon>
        <taxon>Euteleostomi</taxon>
        <taxon>Actinopterygii</taxon>
        <taxon>Neopterygii</taxon>
        <taxon>Teleostei</taxon>
        <taxon>Neoteleostei</taxon>
        <taxon>Acanthomorphata</taxon>
        <taxon>Eupercaria</taxon>
        <taxon>Sciaenidae</taxon>
        <taxon>Nibea</taxon>
    </lineage>
</organism>
<dbReference type="Proteomes" id="UP000805704">
    <property type="component" value="Chromosome 18"/>
</dbReference>
<keyword evidence="2" id="KW-1185">Reference proteome</keyword>
<evidence type="ECO:0000313" key="2">
    <source>
        <dbReference type="Proteomes" id="UP000805704"/>
    </source>
</evidence>
<dbReference type="EMBL" id="CM024806">
    <property type="protein sequence ID" value="KAG8008651.1"/>
    <property type="molecule type" value="Genomic_DNA"/>
</dbReference>
<reference evidence="1" key="1">
    <citation type="submission" date="2020-04" db="EMBL/GenBank/DDBJ databases">
        <title>A chromosome-scale assembly and high-density genetic map of the yellow drum (Nibea albiflora) genome.</title>
        <authorList>
            <person name="Xu D."/>
            <person name="Zhang W."/>
            <person name="Chen R."/>
            <person name="Tan P."/>
            <person name="Wang L."/>
            <person name="Song H."/>
            <person name="Tian L."/>
            <person name="Zhu Q."/>
            <person name="Wang B."/>
        </authorList>
    </citation>
    <scope>NUCLEOTIDE SEQUENCE</scope>
    <source>
        <strain evidence="1">ZJHYS-2018</strain>
    </source>
</reference>
<comment type="caution">
    <text evidence="1">The sequence shown here is derived from an EMBL/GenBank/DDBJ whole genome shotgun (WGS) entry which is preliminary data.</text>
</comment>
<gene>
    <name evidence="1" type="primary">STAR.2</name>
    <name evidence="1" type="ORF">GBF38_010223</name>
</gene>
<sequence length="584" mass="65736">MSITQSPDSRGMTGEGSRSQTNPVPFTSEFTKKPMTGSPRFGALSHHSFFSRHNPHPHRVRHIQGLNGRPVCMVRDDWYVTSSLFPHPLLKSHVLRKAAEPPVAFRSAQNPNGVSTSKSKSALFSEAWREELKELAAKVSLPSEAQKDKKEQPEDEFVRRKTQYSAETGRIIPPSSKSYQRRSHSQRLLYPQPFHDQELMVLELLCQILQTDSLSTVQQWLLLAGQRERDLVMGMIKQALDGVDLSASPHQQNLQQLQALPGASPQMHGPSFDQPWRRPQRMSGASLTGRIKTRDTLCFFSVTAKDRQYAACCCKALLWNLLPTSEEYGRATTHSCGSDWPGDHKPAEMEADPTTHESTCWIKPKSEDIKPAPSKEDQLFYVQQGQEAMRIALTMLEDKEGWKVEITETNGDVICSKVISGARKVFRLEAVLEASVDELYDLLFVRVEEMHQWNPSIQHIKVLKHVGPETIVTHEVSAETTGNLIGQRDFLSVRHSCKQKAEDGPTCIVIQALDEDRRKSRFTWLLNMDVKQHPVITHRGRLGDGGAVTAWLLDCTLPFQRELKRCLETSVSSPVPAGQKEAGL</sequence>
<protein>
    <submittedName>
        <fullName evidence="1">Steroidogenic acute regulatory protein</fullName>
    </submittedName>
</protein>
<evidence type="ECO:0000313" key="1">
    <source>
        <dbReference type="EMBL" id="KAG8008651.1"/>
    </source>
</evidence>